<reference evidence="4" key="1">
    <citation type="submission" date="2015-07" db="EMBL/GenBank/DDBJ databases">
        <authorList>
            <person name="Teixeira M.M."/>
            <person name="Souza R.C."/>
            <person name="Almeida L.G."/>
            <person name="Vicente V.A."/>
            <person name="de Hoog S."/>
            <person name="Bocca A.L."/>
            <person name="de Almeida S.R."/>
            <person name="Vasconcelos A.T."/>
            <person name="Felipe M.S."/>
        </authorList>
    </citation>
    <scope>NUCLEOTIDE SEQUENCE [LARGE SCALE GENOMIC DNA]</scope>
    <source>
        <strain evidence="4">KSF</strain>
    </source>
</reference>
<dbReference type="AlphaFoldDB" id="A0A1C1CGX1"/>
<feature type="compositionally biased region" description="Low complexity" evidence="1">
    <location>
        <begin position="87"/>
        <end position="97"/>
    </location>
</feature>
<feature type="compositionally biased region" description="Low complexity" evidence="1">
    <location>
        <begin position="56"/>
        <end position="71"/>
    </location>
</feature>
<sequence length="629" mass="66768">MSLSPASGEISQASLPDANQPDQGEAVQSDPAAGQVTQHESGRSSPTSRPDDVQVPPSSASSGDAGDAGEPGPRETVSIRDGEPSATSTETNTTQTTGKAPVVVVVEESIGRQPRRHSPLRQSAPAWFSACVATGIYITTVCYAFGSTGLRYLSFTALNPGNTLLVLRTLSELTNASLVFLIGLSAERALWMLIAQDGGTRLSSSLALCPGSGPWGWIKLLYLNAGGARRLSGLKLVIVIIPPAMGIVLLSNVDVRMYFDHDASFPISAGIGDFNASWADIYASVAVTLMASDYSALLQTSAVSWSVPVIDSGRSECDVSNFFSNETCEWGYFLHGGSHWTLPTLPHRTQASRDERDCIVLGRESNAVGICLAQTAAAAANAVTAKFVVCPAESSSFNKARVDDDRARAYVRHATVHLSRANLSAIALSDFSTTPTPTPQPIISAADLLLLYNTTLGVRSSKHAFDEPRVRGRARSPTAAQAVFEPVQPARHAAVLFPADVHVAVQRRAFRPTAWLMVLPPDQPDLYVTASLSTNVLRLGRRRVERVAVYCCYGHAAAVLSVLPCSRSVVCLEAVTAVTAAAAARGRIPNTTAWSFVDFVAECDVGEGGMEDDEEEEDEDHTGGARRGG</sequence>
<feature type="region of interest" description="Disordered" evidence="1">
    <location>
        <begin position="1"/>
        <end position="101"/>
    </location>
</feature>
<gene>
    <name evidence="3" type="ORF">CLCR_03352</name>
</gene>
<protein>
    <submittedName>
        <fullName evidence="3">Uncharacterized protein</fullName>
    </submittedName>
</protein>
<evidence type="ECO:0000256" key="2">
    <source>
        <dbReference type="SAM" id="Phobius"/>
    </source>
</evidence>
<dbReference type="VEuPathDB" id="FungiDB:G647_04577"/>
<dbReference type="VEuPathDB" id="FungiDB:CLCR_03352"/>
<proteinExistence type="predicted"/>
<dbReference type="Proteomes" id="UP000094526">
    <property type="component" value="Unassembled WGS sequence"/>
</dbReference>
<feature type="region of interest" description="Disordered" evidence="1">
    <location>
        <begin position="607"/>
        <end position="629"/>
    </location>
</feature>
<feature type="compositionally biased region" description="Polar residues" evidence="1">
    <location>
        <begin position="1"/>
        <end position="14"/>
    </location>
</feature>
<name>A0A1C1CGX1_9EURO</name>
<keyword evidence="2" id="KW-0812">Transmembrane</keyword>
<evidence type="ECO:0000256" key="1">
    <source>
        <dbReference type="SAM" id="MobiDB-lite"/>
    </source>
</evidence>
<feature type="transmembrane region" description="Helical" evidence="2">
    <location>
        <begin position="236"/>
        <end position="259"/>
    </location>
</feature>
<keyword evidence="4" id="KW-1185">Reference proteome</keyword>
<keyword evidence="2" id="KW-0472">Membrane</keyword>
<keyword evidence="2" id="KW-1133">Transmembrane helix</keyword>
<feature type="compositionally biased region" description="Polar residues" evidence="1">
    <location>
        <begin position="35"/>
        <end position="48"/>
    </location>
</feature>
<evidence type="ECO:0000313" key="3">
    <source>
        <dbReference type="EMBL" id="OCT47765.1"/>
    </source>
</evidence>
<feature type="compositionally biased region" description="Acidic residues" evidence="1">
    <location>
        <begin position="609"/>
        <end position="620"/>
    </location>
</feature>
<dbReference type="OrthoDB" id="5139479at2759"/>
<dbReference type="EMBL" id="LGRB01000013">
    <property type="protein sequence ID" value="OCT47765.1"/>
    <property type="molecule type" value="Genomic_DNA"/>
</dbReference>
<evidence type="ECO:0000313" key="4">
    <source>
        <dbReference type="Proteomes" id="UP000094526"/>
    </source>
</evidence>
<accession>A0A1C1CGX1</accession>
<comment type="caution">
    <text evidence="3">The sequence shown here is derived from an EMBL/GenBank/DDBJ whole genome shotgun (WGS) entry which is preliminary data.</text>
</comment>
<feature type="transmembrane region" description="Helical" evidence="2">
    <location>
        <begin position="124"/>
        <end position="146"/>
    </location>
</feature>
<organism evidence="3 4">
    <name type="scientific">Cladophialophora carrionii</name>
    <dbReference type="NCBI Taxonomy" id="86049"/>
    <lineage>
        <taxon>Eukaryota</taxon>
        <taxon>Fungi</taxon>
        <taxon>Dikarya</taxon>
        <taxon>Ascomycota</taxon>
        <taxon>Pezizomycotina</taxon>
        <taxon>Eurotiomycetes</taxon>
        <taxon>Chaetothyriomycetidae</taxon>
        <taxon>Chaetothyriales</taxon>
        <taxon>Herpotrichiellaceae</taxon>
        <taxon>Cladophialophora</taxon>
    </lineage>
</organism>